<keyword evidence="2" id="KW-1185">Reference proteome</keyword>
<accession>A0A3L8PV79</accession>
<evidence type="ECO:0000313" key="2">
    <source>
        <dbReference type="Proteomes" id="UP000281474"/>
    </source>
</evidence>
<comment type="caution">
    <text evidence="1">The sequence shown here is derived from an EMBL/GenBank/DDBJ whole genome shotgun (WGS) entry which is preliminary data.</text>
</comment>
<gene>
    <name evidence="1" type="ORF">D5018_13220</name>
</gene>
<dbReference type="EMBL" id="QZEI01000040">
    <property type="protein sequence ID" value="RLV59236.1"/>
    <property type="molecule type" value="Genomic_DNA"/>
</dbReference>
<dbReference type="RefSeq" id="WP_121839472.1">
    <property type="nucleotide sequence ID" value="NZ_ML014789.1"/>
</dbReference>
<name>A0A3L8PV79_9GAMM</name>
<reference evidence="1 2" key="1">
    <citation type="submission" date="2018-09" db="EMBL/GenBank/DDBJ databases">
        <title>Phylogeny of the Shewanellaceae, and recommendation for two new genera, Pseudoshewanella and Parashewanella.</title>
        <authorList>
            <person name="Wang G."/>
        </authorList>
    </citation>
    <scope>NUCLEOTIDE SEQUENCE [LARGE SCALE GENOMIC DNA]</scope>
    <source>
        <strain evidence="1 2">C51</strain>
    </source>
</reference>
<dbReference type="Proteomes" id="UP000281474">
    <property type="component" value="Unassembled WGS sequence"/>
</dbReference>
<evidence type="ECO:0000313" key="1">
    <source>
        <dbReference type="EMBL" id="RLV59236.1"/>
    </source>
</evidence>
<sequence length="85" mass="9802">MVTKTKELIAQSPFSSTPKALLEAILTYPFPKGEPEQVSQNRIKAITHKVFTENPNMSESGALKWLDEQNKKFSQQLKRQRTQKR</sequence>
<organism evidence="1 2">
    <name type="scientific">Parashewanella curva</name>
    <dbReference type="NCBI Taxonomy" id="2338552"/>
    <lineage>
        <taxon>Bacteria</taxon>
        <taxon>Pseudomonadati</taxon>
        <taxon>Pseudomonadota</taxon>
        <taxon>Gammaproteobacteria</taxon>
        <taxon>Alteromonadales</taxon>
        <taxon>Shewanellaceae</taxon>
        <taxon>Parashewanella</taxon>
    </lineage>
</organism>
<proteinExistence type="predicted"/>
<protein>
    <submittedName>
        <fullName evidence="1">Uncharacterized protein</fullName>
    </submittedName>
</protein>
<dbReference type="AlphaFoldDB" id="A0A3L8PV79"/>